<gene>
    <name evidence="4" type="ORF">ADS79_03885</name>
    <name evidence="3" type="ORF">BRE01_22370</name>
</gene>
<dbReference type="CDD" id="cd18873">
    <property type="entry name" value="NUDIX_NadM_like"/>
    <property type="match status" value="1"/>
</dbReference>
<dbReference type="AlphaFoldDB" id="A0A0K9YWS3"/>
<reference evidence="4" key="2">
    <citation type="submission" date="2015-07" db="EMBL/GenBank/DDBJ databases">
        <title>MeaNS - Measles Nucleotide Surveillance Program.</title>
        <authorList>
            <person name="Tran T."/>
            <person name="Druce J."/>
        </authorList>
    </citation>
    <scope>NUCLEOTIDE SEQUENCE</scope>
    <source>
        <strain evidence="4">DSM 9887</strain>
    </source>
</reference>
<accession>A0A0K9YWS3</accession>
<evidence type="ECO:0000256" key="1">
    <source>
        <dbReference type="ARBA" id="ARBA00022801"/>
    </source>
</evidence>
<feature type="domain" description="Nudix hydrolase" evidence="2">
    <location>
        <begin position="21"/>
        <end position="167"/>
    </location>
</feature>
<dbReference type="OrthoDB" id="9786141at2"/>
<evidence type="ECO:0000259" key="2">
    <source>
        <dbReference type="PROSITE" id="PS51462"/>
    </source>
</evidence>
<evidence type="ECO:0000313" key="4">
    <source>
        <dbReference type="EMBL" id="KNB73126.1"/>
    </source>
</evidence>
<dbReference type="Gene3D" id="1.10.10.10">
    <property type="entry name" value="Winged helix-like DNA-binding domain superfamily/Winged helix DNA-binding domain"/>
    <property type="match status" value="1"/>
</dbReference>
<dbReference type="Proteomes" id="UP000036834">
    <property type="component" value="Unassembled WGS sequence"/>
</dbReference>
<keyword evidence="1" id="KW-0378">Hydrolase</keyword>
<dbReference type="GO" id="GO:0016787">
    <property type="term" value="F:hydrolase activity"/>
    <property type="evidence" value="ECO:0007669"/>
    <property type="project" value="UniProtKB-KW"/>
</dbReference>
<dbReference type="SUPFAM" id="SSF46785">
    <property type="entry name" value="Winged helix' DNA-binding domain"/>
    <property type="match status" value="1"/>
</dbReference>
<dbReference type="Gene3D" id="3.90.79.10">
    <property type="entry name" value="Nucleoside Triphosphate Pyrophosphohydrolase"/>
    <property type="match status" value="1"/>
</dbReference>
<dbReference type="PROSITE" id="PS51462">
    <property type="entry name" value="NUDIX"/>
    <property type="match status" value="1"/>
</dbReference>
<dbReference type="PANTHER" id="PTHR43736:SF4">
    <property type="entry name" value="SLR1690 PROTEIN"/>
    <property type="match status" value="1"/>
</dbReference>
<dbReference type="PROSITE" id="PS00893">
    <property type="entry name" value="NUDIX_BOX"/>
    <property type="match status" value="1"/>
</dbReference>
<keyword evidence="6" id="KW-1185">Reference proteome</keyword>
<evidence type="ECO:0000313" key="3">
    <source>
        <dbReference type="EMBL" id="GED68535.1"/>
    </source>
</evidence>
<evidence type="ECO:0000313" key="6">
    <source>
        <dbReference type="Proteomes" id="UP000319578"/>
    </source>
</evidence>
<dbReference type="InterPro" id="IPR015797">
    <property type="entry name" value="NUDIX_hydrolase-like_dom_sf"/>
</dbReference>
<dbReference type="InterPro" id="IPR036388">
    <property type="entry name" value="WH-like_DNA-bd_sf"/>
</dbReference>
<dbReference type="EMBL" id="BJON01000008">
    <property type="protein sequence ID" value="GED68535.1"/>
    <property type="molecule type" value="Genomic_DNA"/>
</dbReference>
<dbReference type="InterPro" id="IPR000086">
    <property type="entry name" value="NUDIX_hydrolase_dom"/>
</dbReference>
<reference evidence="5" key="1">
    <citation type="submission" date="2015-07" db="EMBL/GenBank/DDBJ databases">
        <title>Genome sequencing project for genomic taxonomy and phylogenomics of Bacillus-like bacteria.</title>
        <authorList>
            <person name="Liu B."/>
            <person name="Wang J."/>
            <person name="Zhu Y."/>
            <person name="Liu G."/>
            <person name="Chen Q."/>
            <person name="Chen Z."/>
            <person name="Lan J."/>
            <person name="Che J."/>
            <person name="Ge C."/>
            <person name="Shi H."/>
            <person name="Pan Z."/>
            <person name="Liu X."/>
        </authorList>
    </citation>
    <scope>NUCLEOTIDE SEQUENCE [LARGE SCALE GENOMIC DNA]</scope>
    <source>
        <strain evidence="5">DSM 9887</strain>
    </source>
</reference>
<protein>
    <submittedName>
        <fullName evidence="4">ADP-ribose pyrophosphatase</fullName>
    </submittedName>
</protein>
<comment type="caution">
    <text evidence="4">The sequence shown here is derived from an EMBL/GenBank/DDBJ whole genome shotgun (WGS) entry which is preliminary data.</text>
</comment>
<dbReference type="SUPFAM" id="SSF55811">
    <property type="entry name" value="Nudix"/>
    <property type="match status" value="1"/>
</dbReference>
<dbReference type="STRING" id="54915.ADS79_03885"/>
<dbReference type="Proteomes" id="UP000319578">
    <property type="component" value="Unassembled WGS sequence"/>
</dbReference>
<reference evidence="3 6" key="3">
    <citation type="submission" date="2019-06" db="EMBL/GenBank/DDBJ databases">
        <title>Whole genome shotgun sequence of Brevibacillus reuszeri NBRC 15719.</title>
        <authorList>
            <person name="Hosoyama A."/>
            <person name="Uohara A."/>
            <person name="Ohji S."/>
            <person name="Ichikawa N."/>
        </authorList>
    </citation>
    <scope>NUCLEOTIDE SEQUENCE [LARGE SCALE GENOMIC DNA]</scope>
    <source>
        <strain evidence="3 6">NBRC 15719</strain>
    </source>
</reference>
<dbReference type="PANTHER" id="PTHR43736">
    <property type="entry name" value="ADP-RIBOSE PYROPHOSPHATASE"/>
    <property type="match status" value="1"/>
</dbReference>
<dbReference type="PATRIC" id="fig|54915.3.peg.6150"/>
<sequence>MSIKPLPRRRLRYRTKKYRSPDGLPTDICIFTITSKARYTKTKSLPTKQLSVLLIKRISTTFGEQWALPGGFSKESETLDECAYRELKEETNIDRNVHIEQLGTYYKPGRDPRGWIPSVAYVSLVHEDLLAHAKADDDASEARLFSVEEAFELQLAFDHREILTDALARIREKMLQTNIAKAFLPDEFTLSELLQVIETVVPAFKVSDRGNFERRLLSTTRRQGILEPVLAADGTPLYSTEYSNSPAKLYRFTDYMPVAMIY</sequence>
<proteinExistence type="predicted"/>
<organism evidence="4 5">
    <name type="scientific">Brevibacillus reuszeri</name>
    <dbReference type="NCBI Taxonomy" id="54915"/>
    <lineage>
        <taxon>Bacteria</taxon>
        <taxon>Bacillati</taxon>
        <taxon>Bacillota</taxon>
        <taxon>Bacilli</taxon>
        <taxon>Bacillales</taxon>
        <taxon>Paenibacillaceae</taxon>
        <taxon>Brevibacillus</taxon>
    </lineage>
</organism>
<dbReference type="EMBL" id="LGIQ01000005">
    <property type="protein sequence ID" value="KNB73126.1"/>
    <property type="molecule type" value="Genomic_DNA"/>
</dbReference>
<dbReference type="RefSeq" id="WP_049737115.1">
    <property type="nucleotide sequence ID" value="NZ_BJON01000008.1"/>
</dbReference>
<name>A0A0K9YWS3_9BACL</name>
<dbReference type="Pfam" id="PF00293">
    <property type="entry name" value="NUDIX"/>
    <property type="match status" value="1"/>
</dbReference>
<dbReference type="InterPro" id="IPR036390">
    <property type="entry name" value="WH_DNA-bd_sf"/>
</dbReference>
<dbReference type="InterPro" id="IPR020084">
    <property type="entry name" value="NUDIX_hydrolase_CS"/>
</dbReference>
<evidence type="ECO:0000313" key="5">
    <source>
        <dbReference type="Proteomes" id="UP000036834"/>
    </source>
</evidence>